<evidence type="ECO:0000259" key="4">
    <source>
        <dbReference type="PROSITE" id="PS51782"/>
    </source>
</evidence>
<protein>
    <submittedName>
        <fullName evidence="5">Peptidase M23</fullName>
    </submittedName>
</protein>
<dbReference type="Gene3D" id="3.10.350.10">
    <property type="entry name" value="LysM domain"/>
    <property type="match status" value="2"/>
</dbReference>
<organism evidence="5 6">
    <name type="scientific">Candidatus Filomicrobium marinum</name>
    <dbReference type="NCBI Taxonomy" id="1608628"/>
    <lineage>
        <taxon>Bacteria</taxon>
        <taxon>Pseudomonadati</taxon>
        <taxon>Pseudomonadota</taxon>
        <taxon>Alphaproteobacteria</taxon>
        <taxon>Hyphomicrobiales</taxon>
        <taxon>Hyphomicrobiaceae</taxon>
        <taxon>Filomicrobium</taxon>
    </lineage>
</organism>
<dbReference type="PANTHER" id="PTHR21666">
    <property type="entry name" value="PEPTIDASE-RELATED"/>
    <property type="match status" value="1"/>
</dbReference>
<dbReference type="InterPro" id="IPR050570">
    <property type="entry name" value="Cell_wall_metabolism_enzyme"/>
</dbReference>
<feature type="region of interest" description="Disordered" evidence="2">
    <location>
        <begin position="51"/>
        <end position="146"/>
    </location>
</feature>
<feature type="compositionally biased region" description="Polar residues" evidence="2">
    <location>
        <begin position="280"/>
        <end position="289"/>
    </location>
</feature>
<dbReference type="SMART" id="SM00257">
    <property type="entry name" value="LysM"/>
    <property type="match status" value="2"/>
</dbReference>
<evidence type="ECO:0000313" key="5">
    <source>
        <dbReference type="EMBL" id="CPR20446.1"/>
    </source>
</evidence>
<reference evidence="6" key="1">
    <citation type="submission" date="2015-02" db="EMBL/GenBank/DDBJ databases">
        <authorList>
            <person name="Chooi Y.-H."/>
        </authorList>
    </citation>
    <scope>NUCLEOTIDE SEQUENCE [LARGE SCALE GENOMIC DNA]</scope>
    <source>
        <strain evidence="6">strain Y</strain>
    </source>
</reference>
<feature type="domain" description="LysM" evidence="4">
    <location>
        <begin position="231"/>
        <end position="275"/>
    </location>
</feature>
<evidence type="ECO:0000256" key="2">
    <source>
        <dbReference type="SAM" id="MobiDB-lite"/>
    </source>
</evidence>
<keyword evidence="6" id="KW-1185">Reference proteome</keyword>
<feature type="compositionally biased region" description="Polar residues" evidence="2">
    <location>
        <begin position="199"/>
        <end position="211"/>
    </location>
</feature>
<dbReference type="Gene3D" id="2.70.70.10">
    <property type="entry name" value="Glucose Permease (Domain IIA)"/>
    <property type="match status" value="1"/>
</dbReference>
<evidence type="ECO:0000256" key="1">
    <source>
        <dbReference type="ARBA" id="ARBA00038420"/>
    </source>
</evidence>
<dbReference type="Pfam" id="PF01551">
    <property type="entry name" value="Peptidase_M23"/>
    <property type="match status" value="1"/>
</dbReference>
<dbReference type="AlphaFoldDB" id="A0A0D6JGT3"/>
<dbReference type="PANTHER" id="PTHR21666:SF263">
    <property type="entry name" value="MUREIN HYDROLASE ACTIVATOR NLPD"/>
    <property type="match status" value="1"/>
</dbReference>
<evidence type="ECO:0000256" key="3">
    <source>
        <dbReference type="SAM" id="SignalP"/>
    </source>
</evidence>
<feature type="compositionally biased region" description="Polar residues" evidence="2">
    <location>
        <begin position="130"/>
        <end position="146"/>
    </location>
</feature>
<feature type="compositionally biased region" description="Polar residues" evidence="2">
    <location>
        <begin position="300"/>
        <end position="310"/>
    </location>
</feature>
<dbReference type="CDD" id="cd00118">
    <property type="entry name" value="LysM"/>
    <property type="match status" value="2"/>
</dbReference>
<dbReference type="SUPFAM" id="SSF54106">
    <property type="entry name" value="LysM domain"/>
    <property type="match status" value="1"/>
</dbReference>
<dbReference type="InterPro" id="IPR016047">
    <property type="entry name" value="M23ase_b-sheet_dom"/>
</dbReference>
<proteinExistence type="inferred from homology"/>
<dbReference type="InterPro" id="IPR011055">
    <property type="entry name" value="Dup_hybrid_motif"/>
</dbReference>
<comment type="similarity">
    <text evidence="1">Belongs to the E.coli NlpD/Haemophilus LppB family.</text>
</comment>
<gene>
    <name evidence="5" type="ORF">YBN1229_v1_2611</name>
</gene>
<dbReference type="SUPFAM" id="SSF51261">
    <property type="entry name" value="Duplicated hybrid motif"/>
    <property type="match status" value="1"/>
</dbReference>
<dbReference type="KEGG" id="fiy:BN1229_v1_2611"/>
<name>A0A0D6JGT3_9HYPH</name>
<feature type="compositionally biased region" description="Low complexity" evidence="2">
    <location>
        <begin position="311"/>
        <end position="321"/>
    </location>
</feature>
<feature type="chain" id="PRO_5002306216" evidence="3">
    <location>
        <begin position="32"/>
        <end position="479"/>
    </location>
</feature>
<feature type="domain" description="LysM" evidence="4">
    <location>
        <begin position="143"/>
        <end position="186"/>
    </location>
</feature>
<dbReference type="EMBL" id="LN829119">
    <property type="protein sequence ID" value="CPR20446.1"/>
    <property type="molecule type" value="Genomic_DNA"/>
</dbReference>
<sequence>MNELLYLRAGRRHILRVVTPVALALSGPLLAGCSADITRFDSPSFAFNDSTGSVDRSSGYGATNLSDQSPGADYGRSYTGPVTSTEPNVRSSRLPDVAENSDNSYGNQRSPYSGGRNNNYADSGYRAPSPQRQYDSGRSSSGQTIVVQSGDTLYGLSRRHGVELAELMSVNGLTSSQLHPGQRLTLPGGPGGASAAPRSYNSPSQTASVQQPSTYSAPTTTRTATQSDWGGSYTVVSGDSLYNIARRHGTTTRELQRHNGISDPRRVMPGTVLRVPGYGSDTSTVAQTRSEPRPQRVASLDNNYTRTDATPSASPAAPSASQSRQVTQPRGVRTVSIAPPTHTQTQSADTSSSASKLRWPVRGRVIDNFGPRSDGTHNDGVNLAVPAGTDVHAAEEGVVAYAGSELRGYGNLILLRHSNGWVTAYAHNDAMNVKRGDKVTRGQVIAKAGKTGQVDQPQLHFELRMGSKPVDPLPYLETL</sequence>
<keyword evidence="3" id="KW-0732">Signal</keyword>
<feature type="compositionally biased region" description="Polar residues" evidence="2">
    <location>
        <begin position="51"/>
        <end position="69"/>
    </location>
</feature>
<feature type="region of interest" description="Disordered" evidence="2">
    <location>
        <begin position="250"/>
        <end position="359"/>
    </location>
</feature>
<feature type="compositionally biased region" description="Low complexity" evidence="2">
    <location>
        <begin position="341"/>
        <end position="355"/>
    </location>
</feature>
<feature type="compositionally biased region" description="Polar residues" evidence="2">
    <location>
        <begin position="100"/>
        <end position="121"/>
    </location>
</feature>
<dbReference type="KEGG" id="fil:BN1229_v1_3310"/>
<dbReference type="InterPro" id="IPR036779">
    <property type="entry name" value="LysM_dom_sf"/>
</dbReference>
<dbReference type="Proteomes" id="UP000033187">
    <property type="component" value="Chromosome 1"/>
</dbReference>
<dbReference type="GO" id="GO:0004222">
    <property type="term" value="F:metalloendopeptidase activity"/>
    <property type="evidence" value="ECO:0007669"/>
    <property type="project" value="TreeGrafter"/>
</dbReference>
<feature type="compositionally biased region" description="Polar residues" evidence="2">
    <location>
        <begin position="80"/>
        <end position="91"/>
    </location>
</feature>
<evidence type="ECO:0000313" key="6">
    <source>
        <dbReference type="Proteomes" id="UP000033187"/>
    </source>
</evidence>
<dbReference type="InterPro" id="IPR018392">
    <property type="entry name" value="LysM"/>
</dbReference>
<dbReference type="CDD" id="cd12797">
    <property type="entry name" value="M23_peptidase"/>
    <property type="match status" value="1"/>
</dbReference>
<dbReference type="OrthoDB" id="9795421at2"/>
<dbReference type="Pfam" id="PF01476">
    <property type="entry name" value="LysM"/>
    <property type="match status" value="2"/>
</dbReference>
<accession>A0A0D6JGT3</accession>
<dbReference type="PROSITE" id="PS51782">
    <property type="entry name" value="LYSM"/>
    <property type="match status" value="2"/>
</dbReference>
<feature type="compositionally biased region" description="Low complexity" evidence="2">
    <location>
        <begin position="212"/>
        <end position="225"/>
    </location>
</feature>
<feature type="region of interest" description="Disordered" evidence="2">
    <location>
        <begin position="175"/>
        <end position="226"/>
    </location>
</feature>
<feature type="signal peptide" evidence="3">
    <location>
        <begin position="1"/>
        <end position="31"/>
    </location>
</feature>
<dbReference type="RefSeq" id="WP_046479119.1">
    <property type="nucleotide sequence ID" value="NZ_LN829118.1"/>
</dbReference>